<dbReference type="PANTHER" id="PTHR38116:SF9">
    <property type="entry name" value="BZIP DOMAIN-CONTAINING PROTEIN"/>
    <property type="match status" value="1"/>
</dbReference>
<feature type="region of interest" description="Disordered" evidence="1">
    <location>
        <begin position="398"/>
        <end position="417"/>
    </location>
</feature>
<dbReference type="EMBL" id="JAGPXD010000001">
    <property type="protein sequence ID" value="KAH7375073.1"/>
    <property type="molecule type" value="Genomic_DNA"/>
</dbReference>
<dbReference type="InterPro" id="IPR021833">
    <property type="entry name" value="DUF3425"/>
</dbReference>
<evidence type="ECO:0000313" key="2">
    <source>
        <dbReference type="EMBL" id="KAH7375073.1"/>
    </source>
</evidence>
<proteinExistence type="predicted"/>
<gene>
    <name evidence="2" type="ORF">B0T11DRAFT_5865</name>
</gene>
<organism evidence="2 3">
    <name type="scientific">Plectosphaerella cucumerina</name>
    <dbReference type="NCBI Taxonomy" id="40658"/>
    <lineage>
        <taxon>Eukaryota</taxon>
        <taxon>Fungi</taxon>
        <taxon>Dikarya</taxon>
        <taxon>Ascomycota</taxon>
        <taxon>Pezizomycotina</taxon>
        <taxon>Sordariomycetes</taxon>
        <taxon>Hypocreomycetidae</taxon>
        <taxon>Glomerellales</taxon>
        <taxon>Plectosphaerellaceae</taxon>
        <taxon>Plectosphaerella</taxon>
    </lineage>
</organism>
<dbReference type="Proteomes" id="UP000813385">
    <property type="component" value="Unassembled WGS sequence"/>
</dbReference>
<feature type="compositionally biased region" description="Low complexity" evidence="1">
    <location>
        <begin position="210"/>
        <end position="228"/>
    </location>
</feature>
<evidence type="ECO:0008006" key="4">
    <source>
        <dbReference type="Google" id="ProtNLM"/>
    </source>
</evidence>
<reference evidence="2" key="1">
    <citation type="journal article" date="2021" name="Nat. Commun.">
        <title>Genetic determinants of endophytism in the Arabidopsis root mycobiome.</title>
        <authorList>
            <person name="Mesny F."/>
            <person name="Miyauchi S."/>
            <person name="Thiergart T."/>
            <person name="Pickel B."/>
            <person name="Atanasova L."/>
            <person name="Karlsson M."/>
            <person name="Huettel B."/>
            <person name="Barry K.W."/>
            <person name="Haridas S."/>
            <person name="Chen C."/>
            <person name="Bauer D."/>
            <person name="Andreopoulos W."/>
            <person name="Pangilinan J."/>
            <person name="LaButti K."/>
            <person name="Riley R."/>
            <person name="Lipzen A."/>
            <person name="Clum A."/>
            <person name="Drula E."/>
            <person name="Henrissat B."/>
            <person name="Kohler A."/>
            <person name="Grigoriev I.V."/>
            <person name="Martin F.M."/>
            <person name="Hacquard S."/>
        </authorList>
    </citation>
    <scope>NUCLEOTIDE SEQUENCE</scope>
    <source>
        <strain evidence="2">MPI-CAGE-AT-0016</strain>
    </source>
</reference>
<name>A0A8K0TUK1_9PEZI</name>
<feature type="region of interest" description="Disordered" evidence="1">
    <location>
        <begin position="210"/>
        <end position="231"/>
    </location>
</feature>
<feature type="compositionally biased region" description="Basic and acidic residues" evidence="1">
    <location>
        <begin position="46"/>
        <end position="57"/>
    </location>
</feature>
<dbReference type="Pfam" id="PF11905">
    <property type="entry name" value="DUF3425"/>
    <property type="match status" value="1"/>
</dbReference>
<dbReference type="AlphaFoldDB" id="A0A8K0TUK1"/>
<evidence type="ECO:0000256" key="1">
    <source>
        <dbReference type="SAM" id="MobiDB-lite"/>
    </source>
</evidence>
<dbReference type="CDD" id="cd14688">
    <property type="entry name" value="bZIP_YAP"/>
    <property type="match status" value="1"/>
</dbReference>
<protein>
    <recommendedName>
        <fullName evidence="4">BZIP domain-containing protein</fullName>
    </recommendedName>
</protein>
<evidence type="ECO:0000313" key="3">
    <source>
        <dbReference type="Proteomes" id="UP000813385"/>
    </source>
</evidence>
<feature type="compositionally biased region" description="Low complexity" evidence="1">
    <location>
        <begin position="103"/>
        <end position="120"/>
    </location>
</feature>
<dbReference type="OrthoDB" id="2245989at2759"/>
<sequence>MSDHDTTTMEDAGGAIDSIAQSSNATYNRPKVRQRAYKAPAPLEVPHIEEDPAERKRMLNVLAQRRYRERKRQDRLSKQKGKATQRSGNGLGSSPDGHDGDDAATATPIGSSTSSASRSTVLQEPSLEGLELDLGQDWPAITTGLEPSLFPAAATGNSTATTSFAAMPSSSLMLATSAQSGDLFAGIDLSTIDPAYLTGTDLGNTLSTTSWSYSSSSEGSPQGYAASGSGSGSDGGMADFADSSLLSVCELSLLRAAVTIAGRLGFTDDMWSLTASSPFNTGAFTPTNLLPATWQPTTSQLVTPHHPVIDLLPWPTVRDRILGIFSLPDEARPEHAKGQLGTVNLAYDMEDPAEGIRIIGSDVYDPTNWEIGQALFQRWWFVFDRDVIAQSNRMRRARGAPPLTLRPPSGPRVQDVS</sequence>
<comment type="caution">
    <text evidence="2">The sequence shown here is derived from an EMBL/GenBank/DDBJ whole genome shotgun (WGS) entry which is preliminary data.</text>
</comment>
<dbReference type="PANTHER" id="PTHR38116">
    <property type="entry name" value="CHROMOSOME 7, WHOLE GENOME SHOTGUN SEQUENCE"/>
    <property type="match status" value="1"/>
</dbReference>
<feature type="region of interest" description="Disordered" evidence="1">
    <location>
        <begin position="1"/>
        <end position="123"/>
    </location>
</feature>
<keyword evidence="3" id="KW-1185">Reference proteome</keyword>
<accession>A0A8K0TUK1</accession>